<dbReference type="OrthoDB" id="1434354at2759"/>
<dbReference type="PANTHER" id="PTHR45657:SF1">
    <property type="entry name" value="CRAL-TRIO DOMAIN-CONTAINING PROTEIN YKL091C-RELATED"/>
    <property type="match status" value="1"/>
</dbReference>
<dbReference type="STRING" id="29655.A0A0K9NMN9"/>
<evidence type="ECO:0000256" key="1">
    <source>
        <dbReference type="ARBA" id="ARBA00004202"/>
    </source>
</evidence>
<feature type="region of interest" description="Disordered" evidence="5">
    <location>
        <begin position="353"/>
        <end position="380"/>
    </location>
</feature>
<evidence type="ECO:0000259" key="6">
    <source>
        <dbReference type="PROSITE" id="PS50191"/>
    </source>
</evidence>
<evidence type="ECO:0000256" key="5">
    <source>
        <dbReference type="SAM" id="MobiDB-lite"/>
    </source>
</evidence>
<evidence type="ECO:0000256" key="2">
    <source>
        <dbReference type="ARBA" id="ARBA00004395"/>
    </source>
</evidence>
<dbReference type="SUPFAM" id="SSF46938">
    <property type="entry name" value="CRAL/TRIO N-terminal domain"/>
    <property type="match status" value="1"/>
</dbReference>
<dbReference type="InterPro" id="IPR036273">
    <property type="entry name" value="CRAL/TRIO_N_dom_sf"/>
</dbReference>
<dbReference type="InterPro" id="IPR001251">
    <property type="entry name" value="CRAL-TRIO_dom"/>
</dbReference>
<feature type="domain" description="CRAL-TRIO" evidence="6">
    <location>
        <begin position="138"/>
        <end position="298"/>
    </location>
</feature>
<name>A0A0K9NMN9_ZOSMR</name>
<dbReference type="PANTHER" id="PTHR45657">
    <property type="entry name" value="CRAL-TRIO DOMAIN-CONTAINING PROTEIN YKL091C-RELATED"/>
    <property type="match status" value="1"/>
</dbReference>
<comment type="caution">
    <text evidence="7">The sequence shown here is derived from an EMBL/GenBank/DDBJ whole genome shotgun (WGS) entry which is preliminary data.</text>
</comment>
<dbReference type="GO" id="GO:0008526">
    <property type="term" value="F:phosphatidylinositol transfer activity"/>
    <property type="evidence" value="ECO:0000318"/>
    <property type="project" value="GO_Central"/>
</dbReference>
<evidence type="ECO:0000256" key="3">
    <source>
        <dbReference type="ARBA" id="ARBA00023034"/>
    </source>
</evidence>
<dbReference type="Gene3D" id="1.10.8.20">
    <property type="entry name" value="N-terminal domain of phosphatidylinositol transfer protein sec14p"/>
    <property type="match status" value="1"/>
</dbReference>
<dbReference type="Pfam" id="PF00650">
    <property type="entry name" value="CRAL_TRIO"/>
    <property type="match status" value="1"/>
</dbReference>
<dbReference type="Pfam" id="PF03765">
    <property type="entry name" value="CRAL_TRIO_N"/>
    <property type="match status" value="1"/>
</dbReference>
<reference evidence="8" key="1">
    <citation type="journal article" date="2016" name="Nature">
        <title>The genome of the seagrass Zostera marina reveals angiosperm adaptation to the sea.</title>
        <authorList>
            <person name="Olsen J.L."/>
            <person name="Rouze P."/>
            <person name="Verhelst B."/>
            <person name="Lin Y.-C."/>
            <person name="Bayer T."/>
            <person name="Collen J."/>
            <person name="Dattolo E."/>
            <person name="De Paoli E."/>
            <person name="Dittami S."/>
            <person name="Maumus F."/>
            <person name="Michel G."/>
            <person name="Kersting A."/>
            <person name="Lauritano C."/>
            <person name="Lohaus R."/>
            <person name="Toepel M."/>
            <person name="Tonon T."/>
            <person name="Vanneste K."/>
            <person name="Amirebrahimi M."/>
            <person name="Brakel J."/>
            <person name="Bostroem C."/>
            <person name="Chovatia M."/>
            <person name="Grimwood J."/>
            <person name="Jenkins J.W."/>
            <person name="Jueterbock A."/>
            <person name="Mraz A."/>
            <person name="Stam W.T."/>
            <person name="Tice H."/>
            <person name="Bornberg-Bauer E."/>
            <person name="Green P.J."/>
            <person name="Pearson G.A."/>
            <person name="Procaccini G."/>
            <person name="Duarte C.M."/>
            <person name="Schmutz J."/>
            <person name="Reusch T.B.H."/>
            <person name="Van de Peer Y."/>
        </authorList>
    </citation>
    <scope>NUCLEOTIDE SEQUENCE [LARGE SCALE GENOMIC DNA]</scope>
    <source>
        <strain evidence="8">cv. Finnish</strain>
    </source>
</reference>
<dbReference type="AlphaFoldDB" id="A0A0K9NMN9"/>
<dbReference type="SMART" id="SM00516">
    <property type="entry name" value="SEC14"/>
    <property type="match status" value="1"/>
</dbReference>
<dbReference type="InterPro" id="IPR036865">
    <property type="entry name" value="CRAL-TRIO_dom_sf"/>
</dbReference>
<comment type="similarity">
    <text evidence="4">Belongs to the SFH family.</text>
</comment>
<dbReference type="GO" id="GO:0000139">
    <property type="term" value="C:Golgi membrane"/>
    <property type="evidence" value="ECO:0007669"/>
    <property type="project" value="UniProtKB-SubCell"/>
</dbReference>
<dbReference type="InterPro" id="IPR051026">
    <property type="entry name" value="PI/PC_transfer"/>
</dbReference>
<evidence type="ECO:0000313" key="8">
    <source>
        <dbReference type="Proteomes" id="UP000036987"/>
    </source>
</evidence>
<proteinExistence type="inferred from homology"/>
<dbReference type="Proteomes" id="UP000036987">
    <property type="component" value="Unassembled WGS sequence"/>
</dbReference>
<evidence type="ECO:0000256" key="4">
    <source>
        <dbReference type="ARBA" id="ARBA00038020"/>
    </source>
</evidence>
<dbReference type="Gene3D" id="3.40.525.10">
    <property type="entry name" value="CRAL-TRIO lipid binding domain"/>
    <property type="match status" value="1"/>
</dbReference>
<dbReference type="EMBL" id="LFYR01001978">
    <property type="protein sequence ID" value="KMZ58044.1"/>
    <property type="molecule type" value="Genomic_DNA"/>
</dbReference>
<dbReference type="CDD" id="cd00170">
    <property type="entry name" value="SEC14"/>
    <property type="match status" value="1"/>
</dbReference>
<dbReference type="PROSITE" id="PS50191">
    <property type="entry name" value="CRAL_TRIO"/>
    <property type="match status" value="1"/>
</dbReference>
<accession>A0A0K9NMN9</accession>
<organism evidence="7 8">
    <name type="scientific">Zostera marina</name>
    <name type="common">Eelgrass</name>
    <dbReference type="NCBI Taxonomy" id="29655"/>
    <lineage>
        <taxon>Eukaryota</taxon>
        <taxon>Viridiplantae</taxon>
        <taxon>Streptophyta</taxon>
        <taxon>Embryophyta</taxon>
        <taxon>Tracheophyta</taxon>
        <taxon>Spermatophyta</taxon>
        <taxon>Magnoliopsida</taxon>
        <taxon>Liliopsida</taxon>
        <taxon>Zosteraceae</taxon>
        <taxon>Zostera</taxon>
    </lineage>
</organism>
<dbReference type="GO" id="GO:0006892">
    <property type="term" value="P:post-Golgi vesicle-mediated transport"/>
    <property type="evidence" value="ECO:0000318"/>
    <property type="project" value="GO_Central"/>
</dbReference>
<dbReference type="InterPro" id="IPR011074">
    <property type="entry name" value="CRAL/TRIO_N_dom"/>
</dbReference>
<keyword evidence="3" id="KW-0333">Golgi apparatus</keyword>
<protein>
    <submittedName>
        <fullName evidence="7">Phosphatidylinositol/phosphatidylcholine transfer protein SFH3</fullName>
    </submittedName>
</protein>
<dbReference type="SMART" id="SM01100">
    <property type="entry name" value="CRAL_TRIO_N"/>
    <property type="match status" value="1"/>
</dbReference>
<sequence length="511" mass="57531">MSDVGGAINLQRVLAVDSSEEDKSQIMRSFRKKAIDASAKIRQSLRIRGRSTSKVTSIVSPFEDIRLPEEMKAVDEFRQDLKLDELLPSKYDDYHTMLRFLKARKFDLEKTKVMWSNMLRWRKEFGAEKIAEEFEFSEADKVLEYYPQGHHGVDKEGRPVYIERLGKVDNAKLMEVTTMERYLKYHVKEFEKTFDLKFPACSVAAGRYIDQSTTILDVQGVGIKHFTKSARELIQNLQKIDGDNYPETLYRMFIINAGPGFRMLWSTVLGGKYQSKLLEIIDARELPDFLGGTCKCTGGCIGSDKGPWNDPDVVKCAQLRQASGGDIDDKPISEFDAVHSVPKVIVTEQDKHVFSNSHNPSPPLHEPPSPPIYSQPNNVSKPEGFRLPLLSGAMTVVMGLATILRLTKNMPKSKMITNGPNGGGEDNHGGNVITSLKTQGATLQDLPTDYMATIIKRLSELEERVAGGMNNITNPDEKDEMLRTAMSRIGQLELELAATKKVQYLYWIVDI</sequence>
<keyword evidence="8" id="KW-1185">Reference proteome</keyword>
<feature type="compositionally biased region" description="Pro residues" evidence="5">
    <location>
        <begin position="360"/>
        <end position="373"/>
    </location>
</feature>
<evidence type="ECO:0000313" key="7">
    <source>
        <dbReference type="EMBL" id="KMZ58044.1"/>
    </source>
</evidence>
<gene>
    <name evidence="7" type="ORF">ZOSMA_7G00730</name>
</gene>
<dbReference type="SUPFAM" id="SSF52087">
    <property type="entry name" value="CRAL/TRIO domain"/>
    <property type="match status" value="1"/>
</dbReference>
<dbReference type="GO" id="GO:0005886">
    <property type="term" value="C:plasma membrane"/>
    <property type="evidence" value="ECO:0007669"/>
    <property type="project" value="UniProtKB-SubCell"/>
</dbReference>
<comment type="subcellular location">
    <subcellularLocation>
        <location evidence="1">Cell membrane</location>
        <topology evidence="1">Peripheral membrane protein</topology>
    </subcellularLocation>
    <subcellularLocation>
        <location evidence="2">Golgi apparatus membrane</location>
        <topology evidence="2">Peripheral membrane protein</topology>
    </subcellularLocation>
</comment>